<evidence type="ECO:0000256" key="1">
    <source>
        <dbReference type="ARBA" id="ARBA00004123"/>
    </source>
</evidence>
<keyword evidence="4" id="KW-0226">DNA condensation</keyword>
<gene>
    <name evidence="8" type="primary">LOC107782317</name>
</gene>
<dbReference type="GO" id="GO:0005634">
    <property type="term" value="C:nucleus"/>
    <property type="evidence" value="ECO:0000318"/>
    <property type="project" value="GO_Central"/>
</dbReference>
<protein>
    <recommendedName>
        <fullName evidence="3">Condensin-2 complex subunit H2</fullName>
    </recommendedName>
    <alternativeName>
        <fullName evidence="6">Non-SMC condensin II complex subunit H2</fullName>
    </alternativeName>
</protein>
<dbReference type="PANTHER" id="PTHR14324">
    <property type="entry name" value="CONDENSIN-2 COMPLEX SUBUNIT H2"/>
    <property type="match status" value="1"/>
</dbReference>
<dbReference type="Gene3D" id="1.10.10.580">
    <property type="entry name" value="Structural maintenance of chromosome 1. Chain E"/>
    <property type="match status" value="1"/>
</dbReference>
<evidence type="ECO:0000256" key="2">
    <source>
        <dbReference type="ARBA" id="ARBA00007844"/>
    </source>
</evidence>
<name>A0A1S3Z2T0_TOBAC</name>
<dbReference type="PaxDb" id="4097-A0A1S3Z2T0"/>
<evidence type="ECO:0000256" key="6">
    <source>
        <dbReference type="ARBA" id="ARBA00030479"/>
    </source>
</evidence>
<dbReference type="InterPro" id="IPR031739">
    <property type="entry name" value="Ncaph2"/>
</dbReference>
<dbReference type="InterPro" id="IPR031737">
    <property type="entry name" value="CNDH2_C"/>
</dbReference>
<dbReference type="InterPro" id="IPR009378">
    <property type="entry name" value="H2_N"/>
</dbReference>
<evidence type="ECO:0000313" key="8">
    <source>
        <dbReference type="RefSeq" id="XP_016458678.1"/>
    </source>
</evidence>
<comment type="subcellular location">
    <subcellularLocation>
        <location evidence="1">Nucleus</location>
    </subcellularLocation>
</comment>
<reference evidence="8" key="2">
    <citation type="submission" date="2025-08" db="UniProtKB">
        <authorList>
            <consortium name="RefSeq"/>
        </authorList>
    </citation>
    <scope>IDENTIFICATION</scope>
</reference>
<keyword evidence="7" id="KW-1185">Reference proteome</keyword>
<evidence type="ECO:0000256" key="5">
    <source>
        <dbReference type="ARBA" id="ARBA00023242"/>
    </source>
</evidence>
<dbReference type="Pfam" id="PF16869">
    <property type="entry name" value="CNDH2_M"/>
    <property type="match status" value="1"/>
</dbReference>
<evidence type="ECO:0000256" key="4">
    <source>
        <dbReference type="ARBA" id="ARBA00023067"/>
    </source>
</evidence>
<dbReference type="OMA" id="NPYEPGN"/>
<dbReference type="AlphaFoldDB" id="A0A1S3Z2T0"/>
<dbReference type="RefSeq" id="XP_016458678.1">
    <property type="nucleotide sequence ID" value="XM_016603192.1"/>
</dbReference>
<dbReference type="PANTHER" id="PTHR14324:SF3">
    <property type="entry name" value="CONDENSIN-2 COMPLEX SUBUNIT H2"/>
    <property type="match status" value="1"/>
</dbReference>
<evidence type="ECO:0000256" key="3">
    <source>
        <dbReference type="ARBA" id="ARBA00016903"/>
    </source>
</evidence>
<dbReference type="Proteomes" id="UP000790787">
    <property type="component" value="Chromosome 14"/>
</dbReference>
<dbReference type="InterPro" id="IPR023093">
    <property type="entry name" value="ScpA-like_C"/>
</dbReference>
<dbReference type="KEGG" id="nta:107782317"/>
<proteinExistence type="inferred from homology"/>
<keyword evidence="5" id="KW-0539">Nucleus</keyword>
<dbReference type="GO" id="GO:0051306">
    <property type="term" value="P:mitotic sister chromatid separation"/>
    <property type="evidence" value="ECO:0000318"/>
    <property type="project" value="GO_Central"/>
</dbReference>
<reference evidence="7" key="1">
    <citation type="journal article" date="2014" name="Nat. Commun.">
        <title>The tobacco genome sequence and its comparison with those of tomato and potato.</title>
        <authorList>
            <person name="Sierro N."/>
            <person name="Battey J.N."/>
            <person name="Ouadi S."/>
            <person name="Bakaher N."/>
            <person name="Bovet L."/>
            <person name="Willig A."/>
            <person name="Goepfert S."/>
            <person name="Peitsch M.C."/>
            <person name="Ivanov N.V."/>
        </authorList>
    </citation>
    <scope>NUCLEOTIDE SEQUENCE [LARGE SCALE GENOMIC DNA]</scope>
</reference>
<dbReference type="InterPro" id="IPR031719">
    <property type="entry name" value="H2_M"/>
</dbReference>
<organism evidence="7 8">
    <name type="scientific">Nicotiana tabacum</name>
    <name type="common">Common tobacco</name>
    <dbReference type="NCBI Taxonomy" id="4097"/>
    <lineage>
        <taxon>Eukaryota</taxon>
        <taxon>Viridiplantae</taxon>
        <taxon>Streptophyta</taxon>
        <taxon>Embryophyta</taxon>
        <taxon>Tracheophyta</taxon>
        <taxon>Spermatophyta</taxon>
        <taxon>Magnoliopsida</taxon>
        <taxon>eudicotyledons</taxon>
        <taxon>Gunneridae</taxon>
        <taxon>Pentapetalae</taxon>
        <taxon>asterids</taxon>
        <taxon>lamiids</taxon>
        <taxon>Solanales</taxon>
        <taxon>Solanaceae</taxon>
        <taxon>Nicotianoideae</taxon>
        <taxon>Nicotianeae</taxon>
        <taxon>Nicotiana</taxon>
    </lineage>
</organism>
<dbReference type="STRING" id="4097.A0A1S3Z2T0"/>
<sequence>MRKEQEEPSSRGFHNLQPHRDLESNWGVDVAKNLEDYLLKICSGEIAAADHDNANCLSVNFAEAALLLQGSVQVYSRKVEYLYSLVLHALEFITQKSEQDHPESASAQAEENANDEENDPFWVSEEIPVEAKNLLDSATHRDSSLTQLVKPPANLVVREGDCLDSTGDSGELESYLLATCDLYRDFILLDSCDAVAVDNFWNNDVAGKGLNNSCRGGSVGSKHRKSFLSPTRVSEGTANKFSAQKSHDANFCMPPRVEPEFGPASYKGDCDMPDNYDNGNCDIPDNYDDGHGGEDGYPEPRDSDDSDDEDPWKPLNPHEPGDLKVKPYRKVNFSRRQGVDSRKRASLAIEFTLARLHGTTSSDLNDIWEKKYCAMKKQGDSQSPPPYEKLRESLIRGLNEDYDDLFSPKENNEENEYDSGDPDFGQPDYDVPELADANEDVTQHGEKHKNYGSPFDNGTHEYPDAHANLEDLCRSHLDALLDNLAETEKQSELAARVSTWRQRIEQNLEEQDSHPPFDIAEYGARVLGKLSLEGNSTNSMSFSDVVMGQKKHDVARTFSALLQLVNNGDVDLEKGRTNEFTCYTAVNPFYVRLLRRDNRPKMQLQSPKERANSSISNRYRKRKNKGKENQAPLGSSPSAPSSACSFAVKFGKFSGTRCTPESKKRRKSRIVEPVELHTAL</sequence>
<evidence type="ECO:0000313" key="7">
    <source>
        <dbReference type="Proteomes" id="UP000790787"/>
    </source>
</evidence>
<dbReference type="Pfam" id="PF16858">
    <property type="entry name" value="CNDH2_C"/>
    <property type="match status" value="1"/>
</dbReference>
<dbReference type="GO" id="GO:0003682">
    <property type="term" value="F:chromatin binding"/>
    <property type="evidence" value="ECO:0000318"/>
    <property type="project" value="GO_Central"/>
</dbReference>
<accession>A0A1S3Z2T0</accession>
<dbReference type="GO" id="GO:0000796">
    <property type="term" value="C:condensin complex"/>
    <property type="evidence" value="ECO:0000318"/>
    <property type="project" value="GO_Central"/>
</dbReference>
<dbReference type="GeneID" id="107782317"/>
<dbReference type="OrthoDB" id="10038475at2759"/>
<comment type="similarity">
    <text evidence="2">Belongs to the CND2 H2 (condensin-2 subunit 2) family.</text>
</comment>
<dbReference type="Pfam" id="PF06278">
    <property type="entry name" value="CNDH2_N"/>
    <property type="match status" value="1"/>
</dbReference>
<dbReference type="GO" id="GO:0010032">
    <property type="term" value="P:meiotic chromosome condensation"/>
    <property type="evidence" value="ECO:0000318"/>
    <property type="project" value="GO_Central"/>
</dbReference>